<evidence type="ECO:0000256" key="1">
    <source>
        <dbReference type="ARBA" id="ARBA00004651"/>
    </source>
</evidence>
<organism evidence="9 10">
    <name type="scientific">Brachyspira murdochii</name>
    <dbReference type="NCBI Taxonomy" id="84378"/>
    <lineage>
        <taxon>Bacteria</taxon>
        <taxon>Pseudomonadati</taxon>
        <taxon>Spirochaetota</taxon>
        <taxon>Spirochaetia</taxon>
        <taxon>Brachyspirales</taxon>
        <taxon>Brachyspiraceae</taxon>
        <taxon>Brachyspira</taxon>
    </lineage>
</organism>
<keyword evidence="3" id="KW-1003">Cell membrane</keyword>
<dbReference type="Pfam" id="PF00528">
    <property type="entry name" value="BPD_transp_1"/>
    <property type="match status" value="1"/>
</dbReference>
<keyword evidence="4 7" id="KW-0812">Transmembrane</keyword>
<dbReference type="InterPro" id="IPR035906">
    <property type="entry name" value="MetI-like_sf"/>
</dbReference>
<proteinExistence type="inferred from homology"/>
<comment type="subcellular location">
    <subcellularLocation>
        <location evidence="1 7">Cell membrane</location>
        <topology evidence="1 7">Multi-pass membrane protein</topology>
    </subcellularLocation>
</comment>
<evidence type="ECO:0000256" key="5">
    <source>
        <dbReference type="ARBA" id="ARBA00022989"/>
    </source>
</evidence>
<feature type="domain" description="ABC transmembrane type-1" evidence="8">
    <location>
        <begin position="67"/>
        <end position="279"/>
    </location>
</feature>
<accession>A0ABX5B369</accession>
<evidence type="ECO:0000256" key="3">
    <source>
        <dbReference type="ARBA" id="ARBA00022475"/>
    </source>
</evidence>
<dbReference type="SUPFAM" id="SSF161098">
    <property type="entry name" value="MetI-like"/>
    <property type="match status" value="1"/>
</dbReference>
<dbReference type="Proteomes" id="UP000238924">
    <property type="component" value="Unassembled WGS sequence"/>
</dbReference>
<evidence type="ECO:0000313" key="9">
    <source>
        <dbReference type="EMBL" id="PPS21721.1"/>
    </source>
</evidence>
<feature type="transmembrane region" description="Helical" evidence="7">
    <location>
        <begin position="206"/>
        <end position="228"/>
    </location>
</feature>
<gene>
    <name evidence="9" type="ORF">DJ52_08950</name>
</gene>
<reference evidence="9 10" key="1">
    <citation type="submission" date="2014-04" db="EMBL/GenBank/DDBJ databases">
        <title>Whole genome sequence of 'Brachyspira hampsonii' D13-03603F2.</title>
        <authorList>
            <person name="Patterson A.H."/>
            <person name="Chaban B."/>
            <person name="Fernando C."/>
            <person name="Harding J.C."/>
            <person name="Hill J.E."/>
        </authorList>
    </citation>
    <scope>NUCLEOTIDE SEQUENCE [LARGE SCALE GENOMIC DNA]</scope>
    <source>
        <strain evidence="9 10">D13-03603F2</strain>
    </source>
</reference>
<comment type="caution">
    <text evidence="9">The sequence shown here is derived from an EMBL/GenBank/DDBJ whole genome shotgun (WGS) entry which is preliminary data.</text>
</comment>
<evidence type="ECO:0000256" key="2">
    <source>
        <dbReference type="ARBA" id="ARBA00022448"/>
    </source>
</evidence>
<feature type="transmembrane region" description="Helical" evidence="7">
    <location>
        <begin position="101"/>
        <end position="124"/>
    </location>
</feature>
<evidence type="ECO:0000256" key="4">
    <source>
        <dbReference type="ARBA" id="ARBA00022692"/>
    </source>
</evidence>
<dbReference type="PROSITE" id="PS50928">
    <property type="entry name" value="ABC_TM1"/>
    <property type="match status" value="1"/>
</dbReference>
<evidence type="ECO:0000259" key="8">
    <source>
        <dbReference type="PROSITE" id="PS50928"/>
    </source>
</evidence>
<dbReference type="EMBL" id="JJMJ01000143">
    <property type="protein sequence ID" value="PPS21721.1"/>
    <property type="molecule type" value="Genomic_DNA"/>
</dbReference>
<dbReference type="PANTHER" id="PTHR43005">
    <property type="entry name" value="BLR7065 PROTEIN"/>
    <property type="match status" value="1"/>
</dbReference>
<comment type="similarity">
    <text evidence="7">Belongs to the binding-protein-dependent transport system permease family.</text>
</comment>
<feature type="transmembrane region" description="Helical" evidence="7">
    <location>
        <begin position="7"/>
        <end position="33"/>
    </location>
</feature>
<keyword evidence="10" id="KW-1185">Reference proteome</keyword>
<dbReference type="RefSeq" id="WP_104618657.1">
    <property type="nucleotide sequence ID" value="NZ_JJMJ01000143.1"/>
</dbReference>
<evidence type="ECO:0000256" key="6">
    <source>
        <dbReference type="ARBA" id="ARBA00023136"/>
    </source>
</evidence>
<name>A0ABX5B369_9SPIR</name>
<keyword evidence="2 7" id="KW-0813">Transport</keyword>
<evidence type="ECO:0000313" key="10">
    <source>
        <dbReference type="Proteomes" id="UP000238924"/>
    </source>
</evidence>
<dbReference type="CDD" id="cd06261">
    <property type="entry name" value="TM_PBP2"/>
    <property type="match status" value="1"/>
</dbReference>
<dbReference type="Gene3D" id="1.10.3720.10">
    <property type="entry name" value="MetI-like"/>
    <property type="match status" value="1"/>
</dbReference>
<keyword evidence="6 7" id="KW-0472">Membrane</keyword>
<dbReference type="PANTHER" id="PTHR43005:SF1">
    <property type="entry name" value="SPERMIDINE_PUTRESCINE TRANSPORT SYSTEM PERMEASE PROTEIN"/>
    <property type="match status" value="1"/>
</dbReference>
<keyword evidence="5 7" id="KW-1133">Transmembrane helix</keyword>
<protein>
    <submittedName>
        <fullName evidence="9">Sugar ABC transporter permease</fullName>
    </submittedName>
</protein>
<dbReference type="InterPro" id="IPR000515">
    <property type="entry name" value="MetI-like"/>
</dbReference>
<evidence type="ECO:0000256" key="7">
    <source>
        <dbReference type="RuleBase" id="RU363032"/>
    </source>
</evidence>
<feature type="transmembrane region" description="Helical" evidence="7">
    <location>
        <begin position="71"/>
        <end position="94"/>
    </location>
</feature>
<sequence>MKKNKVLPYILILPAVVIMAVFVLYPIIVTFFYSLRKMKLTAPKDTAFIGFDNYIYTLKSFDFWYSLQNSIIIMIIVVIICVLLGLLFASILNFESRLKNILMAIAVIPWALPPVVNGILWKWIFYPGYGFLNKILYNLNIIDEPIQYLSNRYSLMLIIAIVVAWRNIPFCSIVLLSSMRAIPDVLYDAASIDGANKFQMFTRVTLPLLVPALGIIITFTSISAINVFDEVITISGYSNLGKTILLEDYMTTFSFLDFGRGSALTYLVMIVSGTLGILYIKSMSRKIDYL</sequence>
<feature type="transmembrane region" description="Helical" evidence="7">
    <location>
        <begin position="153"/>
        <end position="176"/>
    </location>
</feature>
<feature type="transmembrane region" description="Helical" evidence="7">
    <location>
        <begin position="263"/>
        <end position="280"/>
    </location>
</feature>